<dbReference type="Pfam" id="PF07776">
    <property type="entry name" value="zf-AD"/>
    <property type="match status" value="1"/>
</dbReference>
<feature type="domain" description="C2H2-type" evidence="11">
    <location>
        <begin position="502"/>
        <end position="525"/>
    </location>
</feature>
<dbReference type="PANTHER" id="PTHR47772">
    <property type="entry name" value="ZINC FINGER PROTEIN 200"/>
    <property type="match status" value="1"/>
</dbReference>
<evidence type="ECO:0000256" key="9">
    <source>
        <dbReference type="PROSITE-ProRule" id="PRU00042"/>
    </source>
</evidence>
<keyword evidence="4 9" id="KW-0863">Zinc-finger</keyword>
<dbReference type="GO" id="GO:0008270">
    <property type="term" value="F:zinc ion binding"/>
    <property type="evidence" value="ECO:0007669"/>
    <property type="project" value="UniProtKB-UniRule"/>
</dbReference>
<proteinExistence type="predicted"/>
<feature type="domain" description="C2H2-type" evidence="11">
    <location>
        <begin position="688"/>
        <end position="713"/>
    </location>
</feature>
<dbReference type="Pfam" id="PF00096">
    <property type="entry name" value="zf-C2H2"/>
    <property type="match status" value="2"/>
</dbReference>
<keyword evidence="14" id="KW-1185">Reference proteome</keyword>
<feature type="domain" description="C2H2-type" evidence="11">
    <location>
        <begin position="570"/>
        <end position="597"/>
    </location>
</feature>
<keyword evidence="2 10" id="KW-0479">Metal-binding</keyword>
<feature type="binding site" evidence="10">
    <location>
        <position position="4"/>
    </location>
    <ligand>
        <name>Zn(2+)</name>
        <dbReference type="ChEBI" id="CHEBI:29105"/>
    </ligand>
</feature>
<evidence type="ECO:0000313" key="14">
    <source>
        <dbReference type="Proteomes" id="UP000183832"/>
    </source>
</evidence>
<evidence type="ECO:0000259" key="12">
    <source>
        <dbReference type="PROSITE" id="PS51915"/>
    </source>
</evidence>
<feature type="domain" description="ZAD" evidence="12">
    <location>
        <begin position="2"/>
        <end position="80"/>
    </location>
</feature>
<dbReference type="OrthoDB" id="7734042at2759"/>
<dbReference type="AlphaFoldDB" id="A0A1J1HTS1"/>
<keyword evidence="7" id="KW-0804">Transcription</keyword>
<evidence type="ECO:0000256" key="6">
    <source>
        <dbReference type="ARBA" id="ARBA00023015"/>
    </source>
</evidence>
<evidence type="ECO:0000259" key="11">
    <source>
        <dbReference type="PROSITE" id="PS50157"/>
    </source>
</evidence>
<sequence length="736" mass="87058">MILCRLCGEQKSFYDFKMELEDKTNSNWTFKELIEYHTRVSLEPSKLLPQGVCKECQRKIEVFAKFSTEIQETQMKFFDDTSNDTSQTEFMDCFVKLERCEKDNEVKFVEDVDIEFINKAGTSNMNFEDSSESDDEEKPVYNVDLDFRNKSEIPKEKFSDDYLDEIMMTDRSSPELSDDSQNQRMRKKIQHIKRYKVKRSVFGPEIKSYEELFKDEIEGNSRYKMKLHLNIDEIFKLPNGEIQNEVTEKYFPLRWQDLLMCAACKKQFNHFDKLEAHGNNVHGKGKWKIMCTIHQNVVKKDIVSFINYMLDTLYYEDLRFCCFVCSKMFYDCLSLVKHYRTHGGKYSDLMLCYICGYVHALEEMKIHKATHVLKEWTENAQLCEKMYHRLLEEPSNNIINPLVAEDERLPGGTVTDECQTRLAVDWSYAKYDCRACVITFETPVQLFIHSRSIHLNRKNLKEIYICKICEKRKAYMLKNSFNSIYTFLNHSIDENHHGSLKFSCLHCSKIFWNSFALTNHYRNVHPTFPSIFCNHCCKVFKEITNSARHYNGEVLNENEKTKKKQTEQTYVCHVCAKVLCSKFSFSIHMQKHEPANPDEIVECDSCAMEFRTNAQLKKHRLVHMKGLLAFECDKCGKKFDRKFGLQQHIQKVHENLRPFHCSYCDKSFNVKAALQLHTNSRHLGYCRYKCTLPTCGEAFTNWDKFYKHSKDEHGIDVRSDNYKRRNCLKIKEKDNS</sequence>
<feature type="binding site" evidence="10">
    <location>
        <position position="56"/>
    </location>
    <ligand>
        <name>Zn(2+)</name>
        <dbReference type="ChEBI" id="CHEBI:29105"/>
    </ligand>
</feature>
<dbReference type="InterPro" id="IPR013087">
    <property type="entry name" value="Znf_C2H2_type"/>
</dbReference>
<protein>
    <submittedName>
        <fullName evidence="13">CLUMA_CG005130, isoform A</fullName>
    </submittedName>
</protein>
<dbReference type="InterPro" id="IPR036236">
    <property type="entry name" value="Znf_C2H2_sf"/>
</dbReference>
<gene>
    <name evidence="13" type="ORF">CLUMA_CG005130</name>
</gene>
<evidence type="ECO:0000256" key="7">
    <source>
        <dbReference type="ARBA" id="ARBA00023163"/>
    </source>
</evidence>
<dbReference type="InterPro" id="IPR012934">
    <property type="entry name" value="Znf_AD"/>
</dbReference>
<feature type="binding site" evidence="10">
    <location>
        <position position="7"/>
    </location>
    <ligand>
        <name>Zn(2+)</name>
        <dbReference type="ChEBI" id="CHEBI:29105"/>
    </ligand>
</feature>
<dbReference type="PANTHER" id="PTHR47772:SF13">
    <property type="entry name" value="GASTRULA ZINC FINGER PROTEIN XLCGF49.1-LIKE-RELATED"/>
    <property type="match status" value="1"/>
</dbReference>
<feature type="domain" description="C2H2-type" evidence="11">
    <location>
        <begin position="659"/>
        <end position="684"/>
    </location>
</feature>
<evidence type="ECO:0000256" key="4">
    <source>
        <dbReference type="ARBA" id="ARBA00022771"/>
    </source>
</evidence>
<evidence type="ECO:0000256" key="5">
    <source>
        <dbReference type="ARBA" id="ARBA00022833"/>
    </source>
</evidence>
<keyword evidence="5 10" id="KW-0862">Zinc</keyword>
<dbReference type="Gene3D" id="3.40.1800.20">
    <property type="match status" value="1"/>
</dbReference>
<evidence type="ECO:0000313" key="13">
    <source>
        <dbReference type="EMBL" id="CRK91463.1"/>
    </source>
</evidence>
<name>A0A1J1HTS1_9DIPT</name>
<dbReference type="SUPFAM" id="SSF57716">
    <property type="entry name" value="Glucocorticoid receptor-like (DNA-binding domain)"/>
    <property type="match status" value="1"/>
</dbReference>
<dbReference type="Proteomes" id="UP000183832">
    <property type="component" value="Unassembled WGS sequence"/>
</dbReference>
<feature type="domain" description="C2H2-type" evidence="11">
    <location>
        <begin position="431"/>
        <end position="459"/>
    </location>
</feature>
<accession>A0A1J1HTS1</accession>
<evidence type="ECO:0000256" key="10">
    <source>
        <dbReference type="PROSITE-ProRule" id="PRU01263"/>
    </source>
</evidence>
<evidence type="ECO:0000256" key="2">
    <source>
        <dbReference type="ARBA" id="ARBA00022723"/>
    </source>
</evidence>
<dbReference type="STRING" id="568069.A0A1J1HTS1"/>
<dbReference type="EMBL" id="CVRI01000021">
    <property type="protein sequence ID" value="CRK91463.1"/>
    <property type="molecule type" value="Genomic_DNA"/>
</dbReference>
<dbReference type="SUPFAM" id="SSF57667">
    <property type="entry name" value="beta-beta-alpha zinc fingers"/>
    <property type="match status" value="4"/>
</dbReference>
<dbReference type="PROSITE" id="PS51915">
    <property type="entry name" value="ZAD"/>
    <property type="match status" value="1"/>
</dbReference>
<dbReference type="SMART" id="SM00868">
    <property type="entry name" value="zf-AD"/>
    <property type="match status" value="1"/>
</dbReference>
<feature type="domain" description="C2H2-type" evidence="11">
    <location>
        <begin position="630"/>
        <end position="658"/>
    </location>
</feature>
<evidence type="ECO:0000256" key="8">
    <source>
        <dbReference type="ARBA" id="ARBA00023242"/>
    </source>
</evidence>
<dbReference type="InterPro" id="IPR050636">
    <property type="entry name" value="C2H2-ZF_domain-containing"/>
</dbReference>
<comment type="subcellular location">
    <subcellularLocation>
        <location evidence="1">Nucleus</location>
    </subcellularLocation>
</comment>
<keyword evidence="6" id="KW-0805">Transcription regulation</keyword>
<feature type="domain" description="C2H2-type" evidence="11">
    <location>
        <begin position="320"/>
        <end position="347"/>
    </location>
</feature>
<dbReference type="PROSITE" id="PS00028">
    <property type="entry name" value="ZINC_FINGER_C2H2_1"/>
    <property type="match status" value="8"/>
</dbReference>
<dbReference type="Gene3D" id="3.30.160.60">
    <property type="entry name" value="Classic Zinc Finger"/>
    <property type="match status" value="4"/>
</dbReference>
<feature type="domain" description="C2H2-type" evidence="11">
    <location>
        <begin position="601"/>
        <end position="623"/>
    </location>
</feature>
<keyword evidence="3" id="KW-0677">Repeat</keyword>
<feature type="binding site" evidence="10">
    <location>
        <position position="53"/>
    </location>
    <ligand>
        <name>Zn(2+)</name>
        <dbReference type="ChEBI" id="CHEBI:29105"/>
    </ligand>
</feature>
<evidence type="ECO:0000256" key="3">
    <source>
        <dbReference type="ARBA" id="ARBA00022737"/>
    </source>
</evidence>
<reference evidence="13 14" key="1">
    <citation type="submission" date="2015-04" db="EMBL/GenBank/DDBJ databases">
        <authorList>
            <person name="Syromyatnikov M.Y."/>
            <person name="Popov V.N."/>
        </authorList>
    </citation>
    <scope>NUCLEOTIDE SEQUENCE [LARGE SCALE GENOMIC DNA]</scope>
</reference>
<evidence type="ECO:0000256" key="1">
    <source>
        <dbReference type="ARBA" id="ARBA00004123"/>
    </source>
</evidence>
<dbReference type="PROSITE" id="PS50157">
    <property type="entry name" value="ZINC_FINGER_C2H2_2"/>
    <property type="match status" value="9"/>
</dbReference>
<organism evidence="13 14">
    <name type="scientific">Clunio marinus</name>
    <dbReference type="NCBI Taxonomy" id="568069"/>
    <lineage>
        <taxon>Eukaryota</taxon>
        <taxon>Metazoa</taxon>
        <taxon>Ecdysozoa</taxon>
        <taxon>Arthropoda</taxon>
        <taxon>Hexapoda</taxon>
        <taxon>Insecta</taxon>
        <taxon>Pterygota</taxon>
        <taxon>Neoptera</taxon>
        <taxon>Endopterygota</taxon>
        <taxon>Diptera</taxon>
        <taxon>Nematocera</taxon>
        <taxon>Chironomoidea</taxon>
        <taxon>Chironomidae</taxon>
        <taxon>Clunio</taxon>
    </lineage>
</organism>
<dbReference type="SMART" id="SM00355">
    <property type="entry name" value="ZnF_C2H2"/>
    <property type="match status" value="11"/>
</dbReference>
<feature type="domain" description="C2H2-type" evidence="11">
    <location>
        <begin position="259"/>
        <end position="287"/>
    </location>
</feature>
<dbReference type="GO" id="GO:0005634">
    <property type="term" value="C:nucleus"/>
    <property type="evidence" value="ECO:0007669"/>
    <property type="project" value="UniProtKB-SubCell"/>
</dbReference>
<keyword evidence="8" id="KW-0539">Nucleus</keyword>